<dbReference type="PATRIC" id="fig|186479.3.peg.4100"/>
<evidence type="ECO:0000256" key="8">
    <source>
        <dbReference type="SAM" id="Phobius"/>
    </source>
</evidence>
<dbReference type="AlphaFoldDB" id="A0A0P9DJH9"/>
<name>A0A0P9DJH9_9CHLR</name>
<feature type="transmembrane region" description="Helical" evidence="8">
    <location>
        <begin position="396"/>
        <end position="415"/>
    </location>
</feature>
<keyword evidence="6 8" id="KW-1133">Transmembrane helix</keyword>
<keyword evidence="5 8" id="KW-0812">Transmembrane</keyword>
<evidence type="ECO:0000256" key="2">
    <source>
        <dbReference type="ARBA" id="ARBA00022475"/>
    </source>
</evidence>
<evidence type="ECO:0000256" key="1">
    <source>
        <dbReference type="ARBA" id="ARBA00004651"/>
    </source>
</evidence>
<evidence type="ECO:0000256" key="5">
    <source>
        <dbReference type="ARBA" id="ARBA00022692"/>
    </source>
</evidence>
<evidence type="ECO:0000313" key="10">
    <source>
        <dbReference type="EMBL" id="KPV53628.1"/>
    </source>
</evidence>
<feature type="transmembrane region" description="Helical" evidence="8">
    <location>
        <begin position="162"/>
        <end position="180"/>
    </location>
</feature>
<feature type="transmembrane region" description="Helical" evidence="8">
    <location>
        <begin position="331"/>
        <end position="350"/>
    </location>
</feature>
<feature type="transmembrane region" description="Helical" evidence="8">
    <location>
        <begin position="136"/>
        <end position="156"/>
    </location>
</feature>
<gene>
    <name evidence="10" type="ORF">SE17_08585</name>
</gene>
<sequence>MERTYPLPRAERRVAGLGAVLAPLAVILVALIPRLLDLGLFATMDEVNFWFMRSELFLSAMRAGNFAATAITDHPGVPTMWLGAASLILRENLGLFGVHALSPQMFVALYELPITTVNALAVGVGYLLMRDMLPGPVALLGAILWALDPFVIAFGRVLHVDALSGTFMMLSVLAACRYWFLTQRRRTLALSAVFAALAITTKSPGLILLPLIGSIGVFATWYGPQPRRFTRLLMDALLWAGVAVLSALLIWPALWAAPREAFYQIWLGYHAEGTQPHQLGNFYLGRPEPAPGFTFYPLALALRLTPISFIGLLALPWAWRRLPLTADARHALAGLAWFAITFTLAMGLFAKKFNRYLVPAFPAVDVLAAVGLVWLCAAVLGWFVRPRERGERWYPLALGVVALGAALNVASWQPYQMVAYNQLLGGAQVGAWAFKTGWGEGMNLVADWLNKQPNITGVLTVTTLKIGLQTYLVPGAQSLTPPEGPLPAQSGYVVVYVNDAQGVLFRPFTDFYGKAEPLEVIRLHGVPYAWIYEAPPTVGRQEDVAFGDAARLYGVTSPQQPVVGLPLLWRLAWQRSANIPAGTMLFAHLIGPDGAVWGQFDRAPAPPTSQWQPGALQPGLYGPTLRLDAPPGRYRVLLGWYSYPSLERLALQSGGDAFELGTVEVAPLADLPAQARPQ</sequence>
<feature type="transmembrane region" description="Helical" evidence="8">
    <location>
        <begin position="14"/>
        <end position="36"/>
    </location>
</feature>
<keyword evidence="3" id="KW-0328">Glycosyltransferase</keyword>
<feature type="transmembrane region" description="Helical" evidence="8">
    <location>
        <begin position="356"/>
        <end position="384"/>
    </location>
</feature>
<keyword evidence="11" id="KW-1185">Reference proteome</keyword>
<keyword evidence="7 8" id="KW-0472">Membrane</keyword>
<dbReference type="Pfam" id="PF13231">
    <property type="entry name" value="PMT_2"/>
    <property type="match status" value="1"/>
</dbReference>
<evidence type="ECO:0000256" key="3">
    <source>
        <dbReference type="ARBA" id="ARBA00022676"/>
    </source>
</evidence>
<evidence type="ECO:0000256" key="6">
    <source>
        <dbReference type="ARBA" id="ARBA00022989"/>
    </source>
</evidence>
<dbReference type="EMBL" id="LJCR01000215">
    <property type="protein sequence ID" value="KPV53628.1"/>
    <property type="molecule type" value="Genomic_DNA"/>
</dbReference>
<reference evidence="10 11" key="1">
    <citation type="submission" date="2015-09" db="EMBL/GenBank/DDBJ databases">
        <title>Draft genome sequence of Kouleothrix aurantiaca JCM 19913.</title>
        <authorList>
            <person name="Hemp J."/>
        </authorList>
    </citation>
    <scope>NUCLEOTIDE SEQUENCE [LARGE SCALE GENOMIC DNA]</scope>
    <source>
        <strain evidence="10 11">COM-B</strain>
    </source>
</reference>
<evidence type="ECO:0000259" key="9">
    <source>
        <dbReference type="Pfam" id="PF13231"/>
    </source>
</evidence>
<organism evidence="10 11">
    <name type="scientific">Kouleothrix aurantiaca</name>
    <dbReference type="NCBI Taxonomy" id="186479"/>
    <lineage>
        <taxon>Bacteria</taxon>
        <taxon>Bacillati</taxon>
        <taxon>Chloroflexota</taxon>
        <taxon>Chloroflexia</taxon>
        <taxon>Chloroflexales</taxon>
        <taxon>Roseiflexineae</taxon>
        <taxon>Roseiflexaceae</taxon>
        <taxon>Kouleothrix</taxon>
    </lineage>
</organism>
<feature type="transmembrane region" description="Helical" evidence="8">
    <location>
        <begin position="295"/>
        <end position="319"/>
    </location>
</feature>
<feature type="domain" description="Glycosyltransferase RgtA/B/C/D-like" evidence="9">
    <location>
        <begin position="118"/>
        <end position="251"/>
    </location>
</feature>
<dbReference type="Proteomes" id="UP000050509">
    <property type="component" value="Unassembled WGS sequence"/>
</dbReference>
<keyword evidence="4" id="KW-0808">Transferase</keyword>
<keyword evidence="2" id="KW-1003">Cell membrane</keyword>
<comment type="caution">
    <text evidence="10">The sequence shown here is derived from an EMBL/GenBank/DDBJ whole genome shotgun (WGS) entry which is preliminary data.</text>
</comment>
<dbReference type="GO" id="GO:0005886">
    <property type="term" value="C:plasma membrane"/>
    <property type="evidence" value="ECO:0007669"/>
    <property type="project" value="UniProtKB-SubCell"/>
</dbReference>
<proteinExistence type="predicted"/>
<accession>A0A0P9DJH9</accession>
<evidence type="ECO:0000256" key="7">
    <source>
        <dbReference type="ARBA" id="ARBA00023136"/>
    </source>
</evidence>
<evidence type="ECO:0000256" key="4">
    <source>
        <dbReference type="ARBA" id="ARBA00022679"/>
    </source>
</evidence>
<dbReference type="GO" id="GO:0016763">
    <property type="term" value="F:pentosyltransferase activity"/>
    <property type="evidence" value="ECO:0007669"/>
    <property type="project" value="TreeGrafter"/>
</dbReference>
<dbReference type="PANTHER" id="PTHR33908">
    <property type="entry name" value="MANNOSYLTRANSFERASE YKCB-RELATED"/>
    <property type="match status" value="1"/>
</dbReference>
<dbReference type="InterPro" id="IPR050297">
    <property type="entry name" value="LipidA_mod_glycosyltrf_83"/>
</dbReference>
<dbReference type="InterPro" id="IPR038731">
    <property type="entry name" value="RgtA/B/C-like"/>
</dbReference>
<dbReference type="PANTHER" id="PTHR33908:SF11">
    <property type="entry name" value="MEMBRANE PROTEIN"/>
    <property type="match status" value="1"/>
</dbReference>
<protein>
    <recommendedName>
        <fullName evidence="9">Glycosyltransferase RgtA/B/C/D-like domain-containing protein</fullName>
    </recommendedName>
</protein>
<comment type="subcellular location">
    <subcellularLocation>
        <location evidence="1">Cell membrane</location>
        <topology evidence="1">Multi-pass membrane protein</topology>
    </subcellularLocation>
</comment>
<dbReference type="GO" id="GO:0009103">
    <property type="term" value="P:lipopolysaccharide biosynthetic process"/>
    <property type="evidence" value="ECO:0007669"/>
    <property type="project" value="UniProtKB-ARBA"/>
</dbReference>
<feature type="transmembrane region" description="Helical" evidence="8">
    <location>
        <begin position="236"/>
        <end position="257"/>
    </location>
</feature>
<feature type="transmembrane region" description="Helical" evidence="8">
    <location>
        <begin position="105"/>
        <end position="129"/>
    </location>
</feature>
<evidence type="ECO:0000313" key="11">
    <source>
        <dbReference type="Proteomes" id="UP000050509"/>
    </source>
</evidence>